<dbReference type="AlphaFoldDB" id="A0A5S9IJ98"/>
<dbReference type="EMBL" id="AP019860">
    <property type="protein sequence ID" value="BBM82577.1"/>
    <property type="molecule type" value="Genomic_DNA"/>
</dbReference>
<gene>
    <name evidence="2" type="ORF">UABAM_00920</name>
</gene>
<keyword evidence="3" id="KW-1185">Reference proteome</keyword>
<proteinExistence type="predicted"/>
<organism evidence="2 3">
    <name type="scientific">Uabimicrobium amorphum</name>
    <dbReference type="NCBI Taxonomy" id="2596890"/>
    <lineage>
        <taxon>Bacteria</taxon>
        <taxon>Pseudomonadati</taxon>
        <taxon>Planctomycetota</taxon>
        <taxon>Candidatus Uabimicrobiia</taxon>
        <taxon>Candidatus Uabimicrobiales</taxon>
        <taxon>Candidatus Uabimicrobiaceae</taxon>
        <taxon>Candidatus Uabimicrobium</taxon>
    </lineage>
</organism>
<evidence type="ECO:0000313" key="3">
    <source>
        <dbReference type="Proteomes" id="UP000326354"/>
    </source>
</evidence>
<evidence type="ECO:0000313" key="2">
    <source>
        <dbReference type="EMBL" id="BBM82577.1"/>
    </source>
</evidence>
<feature type="transmembrane region" description="Helical" evidence="1">
    <location>
        <begin position="12"/>
        <end position="35"/>
    </location>
</feature>
<dbReference type="Proteomes" id="UP000326354">
    <property type="component" value="Chromosome"/>
</dbReference>
<protein>
    <submittedName>
        <fullName evidence="2">Uncharacterized protein</fullName>
    </submittedName>
</protein>
<accession>A0A5S9IJ98</accession>
<keyword evidence="1" id="KW-0812">Transmembrane</keyword>
<keyword evidence="1" id="KW-0472">Membrane</keyword>
<reference evidence="2 3" key="1">
    <citation type="submission" date="2019-08" db="EMBL/GenBank/DDBJ databases">
        <title>Complete genome sequence of Candidatus Uab amorphum.</title>
        <authorList>
            <person name="Shiratori T."/>
            <person name="Suzuki S."/>
            <person name="Kakizawa Y."/>
            <person name="Ishida K."/>
        </authorList>
    </citation>
    <scope>NUCLEOTIDE SEQUENCE [LARGE SCALE GENOMIC DNA]</scope>
    <source>
        <strain evidence="2 3">SRT547</strain>
    </source>
</reference>
<dbReference type="RefSeq" id="WP_151966814.1">
    <property type="nucleotide sequence ID" value="NZ_AP019860.1"/>
</dbReference>
<evidence type="ECO:0000256" key="1">
    <source>
        <dbReference type="SAM" id="Phobius"/>
    </source>
</evidence>
<keyword evidence="1" id="KW-1133">Transmembrane helix</keyword>
<dbReference type="KEGG" id="uam:UABAM_00920"/>
<name>A0A5S9IJ98_UABAM</name>
<sequence length="126" mass="14763">MSDRQPEKKIVKTIAVIAFVGIGLQTLYLFFYVVAKNDVQSLLDLQQVESIEQYKTTNMKVWLMDTDVSIQNLIAFSFCVVCKEFDHGLHIRWTLIPFRSVEIDKQVLSEEQVETIKRKLFFIDEE</sequence>